<keyword evidence="2" id="KW-0964">Secreted</keyword>
<dbReference type="SUPFAM" id="SSF49842">
    <property type="entry name" value="TNF-like"/>
    <property type="match status" value="1"/>
</dbReference>
<dbReference type="PROSITE" id="PS50871">
    <property type="entry name" value="C1Q"/>
    <property type="match status" value="1"/>
</dbReference>
<keyword evidence="4" id="KW-0175">Coiled coil</keyword>
<evidence type="ECO:0000313" key="8">
    <source>
        <dbReference type="Proteomes" id="UP000596742"/>
    </source>
</evidence>
<comment type="caution">
    <text evidence="7">The sequence shown here is derived from an EMBL/GenBank/DDBJ whole genome shotgun (WGS) entry which is preliminary data.</text>
</comment>
<evidence type="ECO:0000259" key="6">
    <source>
        <dbReference type="PROSITE" id="PS50871"/>
    </source>
</evidence>
<dbReference type="SMART" id="SM00110">
    <property type="entry name" value="C1Q"/>
    <property type="match status" value="1"/>
</dbReference>
<keyword evidence="8" id="KW-1185">Reference proteome</keyword>
<feature type="coiled-coil region" evidence="4">
    <location>
        <begin position="22"/>
        <end position="67"/>
    </location>
</feature>
<dbReference type="InterPro" id="IPR001073">
    <property type="entry name" value="C1q_dom"/>
</dbReference>
<dbReference type="OrthoDB" id="6154955at2759"/>
<name>A0A8B6EAF1_MYTGA</name>
<dbReference type="PANTHER" id="PTHR22923:SF116">
    <property type="entry name" value="C1Q DOMAIN-CONTAINING PROTEIN"/>
    <property type="match status" value="1"/>
</dbReference>
<sequence length="260" mass="29341">MSGKLCRLIIIYMSVHLSFATLEDLETRMESKFHHLERLLEKQNERIQRQDEEITQLKNDLANNQKSDLHKEREIAILKELLSKLSRQCTRRNSDNNNVAGNNIAETEKYKRLLVGSIVPTEVQSPRTTAFYAYMSHIDASPGKGHTLKFDVIKTNINGGYNPFSGIFTVPVDGVYVFTFSLRLYSGVYGAYEIIKNAEVEGAAIGIIEGSNTQLQVTETIVFSANKGDIVYVRTHPTLTHTGGVWTNEHGRSMFAGWQI</sequence>
<evidence type="ECO:0000256" key="5">
    <source>
        <dbReference type="SAM" id="SignalP"/>
    </source>
</evidence>
<dbReference type="PRINTS" id="PR00007">
    <property type="entry name" value="COMPLEMNTC1Q"/>
</dbReference>
<evidence type="ECO:0000256" key="3">
    <source>
        <dbReference type="ARBA" id="ARBA00022729"/>
    </source>
</evidence>
<dbReference type="Proteomes" id="UP000596742">
    <property type="component" value="Unassembled WGS sequence"/>
</dbReference>
<proteinExistence type="predicted"/>
<dbReference type="AlphaFoldDB" id="A0A8B6EAF1"/>
<feature type="signal peptide" evidence="5">
    <location>
        <begin position="1"/>
        <end position="20"/>
    </location>
</feature>
<evidence type="ECO:0000256" key="2">
    <source>
        <dbReference type="ARBA" id="ARBA00022525"/>
    </source>
</evidence>
<evidence type="ECO:0000256" key="1">
    <source>
        <dbReference type="ARBA" id="ARBA00004613"/>
    </source>
</evidence>
<keyword evidence="3 5" id="KW-0732">Signal</keyword>
<dbReference type="Gene3D" id="2.60.120.40">
    <property type="match status" value="1"/>
</dbReference>
<dbReference type="PANTHER" id="PTHR22923">
    <property type="entry name" value="CEREBELLIN-RELATED"/>
    <property type="match status" value="1"/>
</dbReference>
<dbReference type="Pfam" id="PF00386">
    <property type="entry name" value="C1q"/>
    <property type="match status" value="1"/>
</dbReference>
<feature type="domain" description="C1q" evidence="6">
    <location>
        <begin position="124"/>
        <end position="260"/>
    </location>
</feature>
<evidence type="ECO:0000313" key="7">
    <source>
        <dbReference type="EMBL" id="VDI31166.1"/>
    </source>
</evidence>
<comment type="subcellular location">
    <subcellularLocation>
        <location evidence="1">Secreted</location>
    </subcellularLocation>
</comment>
<feature type="chain" id="PRO_5032612794" description="C1q domain-containing protein" evidence="5">
    <location>
        <begin position="21"/>
        <end position="260"/>
    </location>
</feature>
<gene>
    <name evidence="7" type="ORF">MGAL_10B080391</name>
</gene>
<dbReference type="InterPro" id="IPR008983">
    <property type="entry name" value="Tumour_necrosis_fac-like_dom"/>
</dbReference>
<accession>A0A8B6EAF1</accession>
<organism evidence="7 8">
    <name type="scientific">Mytilus galloprovincialis</name>
    <name type="common">Mediterranean mussel</name>
    <dbReference type="NCBI Taxonomy" id="29158"/>
    <lineage>
        <taxon>Eukaryota</taxon>
        <taxon>Metazoa</taxon>
        <taxon>Spiralia</taxon>
        <taxon>Lophotrochozoa</taxon>
        <taxon>Mollusca</taxon>
        <taxon>Bivalvia</taxon>
        <taxon>Autobranchia</taxon>
        <taxon>Pteriomorphia</taxon>
        <taxon>Mytilida</taxon>
        <taxon>Mytiloidea</taxon>
        <taxon>Mytilidae</taxon>
        <taxon>Mytilinae</taxon>
        <taxon>Mytilus</taxon>
    </lineage>
</organism>
<protein>
    <recommendedName>
        <fullName evidence="6">C1q domain-containing protein</fullName>
    </recommendedName>
</protein>
<dbReference type="GO" id="GO:0005576">
    <property type="term" value="C:extracellular region"/>
    <property type="evidence" value="ECO:0007669"/>
    <property type="project" value="UniProtKB-SubCell"/>
</dbReference>
<dbReference type="EMBL" id="UYJE01004765">
    <property type="protein sequence ID" value="VDI31166.1"/>
    <property type="molecule type" value="Genomic_DNA"/>
</dbReference>
<dbReference type="InterPro" id="IPR050822">
    <property type="entry name" value="Cerebellin_Synaptic_Org"/>
</dbReference>
<evidence type="ECO:0000256" key="4">
    <source>
        <dbReference type="SAM" id="Coils"/>
    </source>
</evidence>
<reference evidence="7" key="1">
    <citation type="submission" date="2018-11" db="EMBL/GenBank/DDBJ databases">
        <authorList>
            <person name="Alioto T."/>
            <person name="Alioto T."/>
        </authorList>
    </citation>
    <scope>NUCLEOTIDE SEQUENCE</scope>
</reference>